<dbReference type="InterPro" id="IPR029063">
    <property type="entry name" value="SAM-dependent_MTases_sf"/>
</dbReference>
<dbReference type="CDD" id="cd02440">
    <property type="entry name" value="AdoMet_MTases"/>
    <property type="match status" value="1"/>
</dbReference>
<feature type="compositionally biased region" description="Polar residues" evidence="1">
    <location>
        <begin position="1"/>
        <end position="19"/>
    </location>
</feature>
<feature type="region of interest" description="Disordered" evidence="1">
    <location>
        <begin position="1"/>
        <end position="25"/>
    </location>
</feature>
<evidence type="ECO:0000313" key="2">
    <source>
        <dbReference type="EMBL" id="KAK5256648.1"/>
    </source>
</evidence>
<name>A0ABR0LYE3_9PEZI</name>
<dbReference type="Pfam" id="PF13489">
    <property type="entry name" value="Methyltransf_23"/>
    <property type="match status" value="1"/>
</dbReference>
<organism evidence="2 3">
    <name type="scientific">Cryomyces antarcticus</name>
    <dbReference type="NCBI Taxonomy" id="329879"/>
    <lineage>
        <taxon>Eukaryota</taxon>
        <taxon>Fungi</taxon>
        <taxon>Dikarya</taxon>
        <taxon>Ascomycota</taxon>
        <taxon>Pezizomycotina</taxon>
        <taxon>Dothideomycetes</taxon>
        <taxon>Dothideomycetes incertae sedis</taxon>
        <taxon>Cryomyces</taxon>
    </lineage>
</organism>
<dbReference type="SUPFAM" id="SSF53335">
    <property type="entry name" value="S-adenosyl-L-methionine-dependent methyltransferases"/>
    <property type="match status" value="1"/>
</dbReference>
<keyword evidence="3" id="KW-1185">Reference proteome</keyword>
<dbReference type="Proteomes" id="UP001357485">
    <property type="component" value="Unassembled WGS sequence"/>
</dbReference>
<protein>
    <recommendedName>
        <fullName evidence="4">Methyltransferase domain-containing protein</fullName>
    </recommendedName>
</protein>
<sequence>MSAEASSASNDNTIPASASTDDERAGVTVVHHYPLATAGGETAEVAEVAVEQSSTMEASAEEHLSVDDDFRLDDASSYSDYDDQSDASSFLSSLLSSAEDYYWENGRRYHAQGGGRYLLPNDETELDREDMKHHMWMLVTSGRLHLSPIARDPQKILDLGTGTGIWAMQMADLYPSAEVIGTDISPVQPKWVPPNLQFEVDDLEEEWLYKPNSFDFIHVRFMFLAIKDYPAMLEQAYKALKPGGYIEMAELDLNPTSDPEAPDAEKIFEWFKMQDAAIARAGFDMRVAHKFRSMVLDAGFQDVEEHVFEVPWGTWPSEKRQKAIGFWHLEQLKQGLHGIAMAALTRAGWTVPEVEVYLSGLRKEMNDKSHRVLDHGYVVYGRKPRH</sequence>
<dbReference type="PANTHER" id="PTHR43591:SF24">
    <property type="entry name" value="2-METHOXY-6-POLYPRENYL-1,4-BENZOQUINOL METHYLASE, MITOCHONDRIAL"/>
    <property type="match status" value="1"/>
</dbReference>
<dbReference type="Gene3D" id="3.40.50.150">
    <property type="entry name" value="Vaccinia Virus protein VP39"/>
    <property type="match status" value="1"/>
</dbReference>
<evidence type="ECO:0008006" key="4">
    <source>
        <dbReference type="Google" id="ProtNLM"/>
    </source>
</evidence>
<feature type="region of interest" description="Disordered" evidence="1">
    <location>
        <begin position="48"/>
        <end position="67"/>
    </location>
</feature>
<dbReference type="EMBL" id="JAVRRA010008443">
    <property type="protein sequence ID" value="KAK5256648.1"/>
    <property type="molecule type" value="Genomic_DNA"/>
</dbReference>
<accession>A0ABR0LYE3</accession>
<gene>
    <name evidence="2" type="ORF">LTR16_002757</name>
</gene>
<proteinExistence type="predicted"/>
<comment type="caution">
    <text evidence="2">The sequence shown here is derived from an EMBL/GenBank/DDBJ whole genome shotgun (WGS) entry which is preliminary data.</text>
</comment>
<evidence type="ECO:0000256" key="1">
    <source>
        <dbReference type="SAM" id="MobiDB-lite"/>
    </source>
</evidence>
<dbReference type="PANTHER" id="PTHR43591">
    <property type="entry name" value="METHYLTRANSFERASE"/>
    <property type="match status" value="1"/>
</dbReference>
<evidence type="ECO:0000313" key="3">
    <source>
        <dbReference type="Proteomes" id="UP001357485"/>
    </source>
</evidence>
<reference evidence="2 3" key="1">
    <citation type="submission" date="2023-08" db="EMBL/GenBank/DDBJ databases">
        <title>Black Yeasts Isolated from many extreme environments.</title>
        <authorList>
            <person name="Coleine C."/>
            <person name="Stajich J.E."/>
            <person name="Selbmann L."/>
        </authorList>
    </citation>
    <scope>NUCLEOTIDE SEQUENCE [LARGE SCALE GENOMIC DNA]</scope>
    <source>
        <strain evidence="2 3">CCFEE 536</strain>
    </source>
</reference>